<reference evidence="6 7" key="1">
    <citation type="submission" date="2023-03" db="EMBL/GenBank/DDBJ databases">
        <title>Draft genome sequence of Thalassotalea insulae KCTC 62186T.</title>
        <authorList>
            <person name="Sawabe T."/>
        </authorList>
    </citation>
    <scope>NUCLEOTIDE SEQUENCE [LARGE SCALE GENOMIC DNA]</scope>
    <source>
        <strain evidence="6 7">KCTC 62186</strain>
    </source>
</reference>
<dbReference type="Gene3D" id="3.20.20.80">
    <property type="entry name" value="Glycosidases"/>
    <property type="match status" value="1"/>
</dbReference>
<dbReference type="EMBL" id="BSST01000001">
    <property type="protein sequence ID" value="GLX79068.1"/>
    <property type="molecule type" value="Genomic_DNA"/>
</dbReference>
<evidence type="ECO:0000259" key="5">
    <source>
        <dbReference type="SMART" id="SM00642"/>
    </source>
</evidence>
<dbReference type="InterPro" id="IPR017853">
    <property type="entry name" value="GH"/>
</dbReference>
<dbReference type="PANTHER" id="PTHR10357">
    <property type="entry name" value="ALPHA-AMYLASE FAMILY MEMBER"/>
    <property type="match status" value="1"/>
</dbReference>
<dbReference type="Gene3D" id="2.60.40.10">
    <property type="entry name" value="Immunoglobulins"/>
    <property type="match status" value="1"/>
</dbReference>
<proteinExistence type="predicted"/>
<dbReference type="Pfam" id="PF09087">
    <property type="entry name" value="Cyc-maltodext_N"/>
    <property type="match status" value="1"/>
</dbReference>
<evidence type="ECO:0000256" key="1">
    <source>
        <dbReference type="ARBA" id="ARBA00022801"/>
    </source>
</evidence>
<dbReference type="Proteomes" id="UP001157186">
    <property type="component" value="Unassembled WGS sequence"/>
</dbReference>
<dbReference type="SUPFAM" id="SSF51011">
    <property type="entry name" value="Glycosyl hydrolase domain"/>
    <property type="match status" value="1"/>
</dbReference>
<accession>A0ABQ6GSZ3</accession>
<dbReference type="SUPFAM" id="SSF51445">
    <property type="entry name" value="(Trans)glycosidases"/>
    <property type="match status" value="1"/>
</dbReference>
<dbReference type="InterPro" id="IPR013780">
    <property type="entry name" value="Glyco_hydro_b"/>
</dbReference>
<name>A0ABQ6GSZ3_9GAMM</name>
<dbReference type="RefSeq" id="WP_284244960.1">
    <property type="nucleotide sequence ID" value="NZ_BSST01000001.1"/>
</dbReference>
<feature type="region of interest" description="Disordered" evidence="3">
    <location>
        <begin position="140"/>
        <end position="166"/>
    </location>
</feature>
<feature type="domain" description="Glycosyl hydrolase family 13 catalytic" evidence="5">
    <location>
        <begin position="135"/>
        <end position="533"/>
    </location>
</feature>
<keyword evidence="4" id="KW-0732">Signal</keyword>
<dbReference type="SUPFAM" id="SSF81296">
    <property type="entry name" value="E set domains"/>
    <property type="match status" value="1"/>
</dbReference>
<keyword evidence="2" id="KW-0326">Glycosidase</keyword>
<evidence type="ECO:0000256" key="4">
    <source>
        <dbReference type="SAM" id="SignalP"/>
    </source>
</evidence>
<feature type="compositionally biased region" description="Polar residues" evidence="3">
    <location>
        <begin position="145"/>
        <end position="158"/>
    </location>
</feature>
<gene>
    <name evidence="6" type="primary">susA</name>
    <name evidence="6" type="ORF">tinsulaeT_24080</name>
</gene>
<evidence type="ECO:0000313" key="6">
    <source>
        <dbReference type="EMBL" id="GLX79068.1"/>
    </source>
</evidence>
<dbReference type="Pfam" id="PF10438">
    <property type="entry name" value="Cyc-maltodext_C"/>
    <property type="match status" value="1"/>
</dbReference>
<dbReference type="InterPro" id="IPR015171">
    <property type="entry name" value="Cyc-maltodext_N"/>
</dbReference>
<dbReference type="InterPro" id="IPR014756">
    <property type="entry name" value="Ig_E-set"/>
</dbReference>
<dbReference type="Gene3D" id="2.60.40.1180">
    <property type="entry name" value="Golgi alpha-mannosidase II"/>
    <property type="match status" value="1"/>
</dbReference>
<evidence type="ECO:0000313" key="7">
    <source>
        <dbReference type="Proteomes" id="UP001157186"/>
    </source>
</evidence>
<organism evidence="6 7">
    <name type="scientific">Thalassotalea insulae</name>
    <dbReference type="NCBI Taxonomy" id="2056778"/>
    <lineage>
        <taxon>Bacteria</taxon>
        <taxon>Pseudomonadati</taxon>
        <taxon>Pseudomonadota</taxon>
        <taxon>Gammaproteobacteria</taxon>
        <taxon>Alteromonadales</taxon>
        <taxon>Colwelliaceae</taxon>
        <taxon>Thalassotalea</taxon>
    </lineage>
</organism>
<sequence>MKISKTLFSLFTAASLTCSAISQAQQYQIQHLEPLSWWTKMASNKLQLMVHGNNIAQLTPKFTTPAIKVVGVHPGDSANYLFIDLELATSLTPGSYTLDFYHKKDKVLSTQYRFNARNTHSAADQSFSPKDVIYLITPDRFANGDPSNDNQPTLSEGLNRSAKGGRHGGDIQGMINHLDYIAAMGFTQIWPNPMVENNQPNHSYHGYSATDFYQIDARFGTNELYQQLSEKAQQKGLGLIKDVVLNHIGSQHWWMQDLPMKDWLNFQAQSFTGTHHKRESLHDPYATEYDKTQFSDGWFVPSMPDLNQRNPFVSTYLIQNTLWWIEYANLTGLRVDTFSYSDRKFLTRWTQAISREYPNINIVGEEWTTNPAIVSYWQRGKINQDGYQTDLPSLMDFPLQQALVNALTKAESWNTGLNQLYQSLANDFLYPDPGNLVTFTDNHDMSRIFTQLNQDVARYKMAMSILLTTRGIPQVFYGTEIAMANPGTDDHGIIRSDFPGGWSTDISNAFNETNLSTQQTEVLNFTKTLLNWRKSATAIHQGKLVHYAPNNGLYVYGRLLPLSISGNNVMVIVNKNQKQITLNPNDYPAITGQSTKATNIITEHDYALTKEISVQGHSVMILELKR</sequence>
<dbReference type="InterPro" id="IPR006047">
    <property type="entry name" value="GH13_cat_dom"/>
</dbReference>
<dbReference type="InterPro" id="IPR019492">
    <property type="entry name" value="Cyclo-malto-dextrinase_C"/>
</dbReference>
<comment type="caution">
    <text evidence="6">The sequence shown here is derived from an EMBL/GenBank/DDBJ whole genome shotgun (WGS) entry which is preliminary data.</text>
</comment>
<dbReference type="SMART" id="SM00642">
    <property type="entry name" value="Aamy"/>
    <property type="match status" value="1"/>
</dbReference>
<evidence type="ECO:0000256" key="2">
    <source>
        <dbReference type="ARBA" id="ARBA00023295"/>
    </source>
</evidence>
<dbReference type="Pfam" id="PF00128">
    <property type="entry name" value="Alpha-amylase"/>
    <property type="match status" value="1"/>
</dbReference>
<keyword evidence="1" id="KW-0378">Hydrolase</keyword>
<feature type="signal peptide" evidence="4">
    <location>
        <begin position="1"/>
        <end position="24"/>
    </location>
</feature>
<feature type="chain" id="PRO_5046299616" evidence="4">
    <location>
        <begin position="25"/>
        <end position="626"/>
    </location>
</feature>
<keyword evidence="7" id="KW-1185">Reference proteome</keyword>
<dbReference type="InterPro" id="IPR013783">
    <property type="entry name" value="Ig-like_fold"/>
</dbReference>
<evidence type="ECO:0000256" key="3">
    <source>
        <dbReference type="SAM" id="MobiDB-lite"/>
    </source>
</evidence>
<protein>
    <submittedName>
        <fullName evidence="6">Neopullulanase SusA</fullName>
    </submittedName>
</protein>
<dbReference type="PANTHER" id="PTHR10357:SF210">
    <property type="entry name" value="MALTODEXTRIN GLUCOSIDASE"/>
    <property type="match status" value="1"/>
</dbReference>
<dbReference type="CDD" id="cd11340">
    <property type="entry name" value="AmyAc_bac_CMD_like_3"/>
    <property type="match status" value="1"/>
</dbReference>